<dbReference type="SMART" id="SM00773">
    <property type="entry name" value="WGR"/>
    <property type="match status" value="1"/>
</dbReference>
<reference evidence="4" key="1">
    <citation type="journal article" date="2014" name="Int. J. Syst. Evol. Microbiol.">
        <title>Complete genome sequence of Corynebacterium casei LMG S-19264T (=DSM 44701T), isolated from a smear-ripened cheese.</title>
        <authorList>
            <consortium name="US DOE Joint Genome Institute (JGI-PGF)"/>
            <person name="Walter F."/>
            <person name="Albersmeier A."/>
            <person name="Kalinowski J."/>
            <person name="Ruckert C."/>
        </authorList>
    </citation>
    <scope>NUCLEOTIDE SEQUENCE</scope>
    <source>
        <strain evidence="4">CGMCC 1.15448</strain>
    </source>
</reference>
<feature type="region of interest" description="Disordered" evidence="2">
    <location>
        <begin position="529"/>
        <end position="553"/>
    </location>
</feature>
<keyword evidence="1" id="KW-0175">Coiled coil</keyword>
<accession>A0A8J2XUE9</accession>
<evidence type="ECO:0000313" key="4">
    <source>
        <dbReference type="EMBL" id="GGB11180.1"/>
    </source>
</evidence>
<protein>
    <submittedName>
        <fullName evidence="4">DNA helicase</fullName>
    </submittedName>
</protein>
<keyword evidence="4" id="KW-0547">Nucleotide-binding</keyword>
<dbReference type="InterPro" id="IPR027417">
    <property type="entry name" value="P-loop_NTPase"/>
</dbReference>
<gene>
    <name evidence="4" type="ORF">GCM10011511_38460</name>
</gene>
<dbReference type="Gene3D" id="1.10.510.10">
    <property type="entry name" value="Transferase(Phosphotransferase) domain 1"/>
    <property type="match status" value="1"/>
</dbReference>
<feature type="coiled-coil region" evidence="1">
    <location>
        <begin position="850"/>
        <end position="877"/>
    </location>
</feature>
<feature type="region of interest" description="Disordered" evidence="2">
    <location>
        <begin position="1797"/>
        <end position="1828"/>
    </location>
</feature>
<dbReference type="InterPro" id="IPR011009">
    <property type="entry name" value="Kinase-like_dom_sf"/>
</dbReference>
<keyword evidence="4" id="KW-0378">Hydrolase</keyword>
<dbReference type="InterPro" id="IPR049468">
    <property type="entry name" value="Restrct_endonuc-II-like_dom"/>
</dbReference>
<dbReference type="GO" id="GO:0004386">
    <property type="term" value="F:helicase activity"/>
    <property type="evidence" value="ECO:0007669"/>
    <property type="project" value="UniProtKB-KW"/>
</dbReference>
<keyword evidence="4" id="KW-0347">Helicase</keyword>
<dbReference type="PANTHER" id="PTHR10887:SF495">
    <property type="entry name" value="HELICASE SENATAXIN ISOFORM X1-RELATED"/>
    <property type="match status" value="1"/>
</dbReference>
<dbReference type="PROSITE" id="PS51977">
    <property type="entry name" value="WGR"/>
    <property type="match status" value="1"/>
</dbReference>
<organism evidence="4 5">
    <name type="scientific">Puia dinghuensis</name>
    <dbReference type="NCBI Taxonomy" id="1792502"/>
    <lineage>
        <taxon>Bacteria</taxon>
        <taxon>Pseudomonadati</taxon>
        <taxon>Bacteroidota</taxon>
        <taxon>Chitinophagia</taxon>
        <taxon>Chitinophagales</taxon>
        <taxon>Chitinophagaceae</taxon>
        <taxon>Puia</taxon>
    </lineage>
</organism>
<reference evidence="4" key="2">
    <citation type="submission" date="2020-09" db="EMBL/GenBank/DDBJ databases">
        <authorList>
            <person name="Sun Q."/>
            <person name="Zhou Y."/>
        </authorList>
    </citation>
    <scope>NUCLEOTIDE SEQUENCE</scope>
    <source>
        <strain evidence="4">CGMCC 1.15448</strain>
    </source>
</reference>
<feature type="region of interest" description="Disordered" evidence="2">
    <location>
        <begin position="1318"/>
        <end position="1338"/>
    </location>
</feature>
<dbReference type="Pfam" id="PF13087">
    <property type="entry name" value="AAA_12"/>
    <property type="match status" value="1"/>
</dbReference>
<dbReference type="InterPro" id="IPR047187">
    <property type="entry name" value="SF1_C_Upf1"/>
</dbReference>
<comment type="caution">
    <text evidence="4">The sequence shown here is derived from an EMBL/GenBank/DDBJ whole genome shotgun (WGS) entry which is preliminary data.</text>
</comment>
<dbReference type="InterPro" id="IPR036930">
    <property type="entry name" value="WGR_dom_sf"/>
</dbReference>
<evidence type="ECO:0000259" key="3">
    <source>
        <dbReference type="PROSITE" id="PS51977"/>
    </source>
</evidence>
<dbReference type="RefSeq" id="WP_188934714.1">
    <property type="nucleotide sequence ID" value="NZ_BMJC01000004.1"/>
</dbReference>
<feature type="domain" description="WGR" evidence="3">
    <location>
        <begin position="1757"/>
        <end position="1828"/>
    </location>
</feature>
<name>A0A8J2XUE9_9BACT</name>
<sequence>MESNRISFASFLSTAFDKGDYSTDDTIAFVLPLFREVLSFHEAGLVAPFEKEEALFVNSDLLDIDENLAHAPTSALHRVEALFPRVQSRHFEVVGKWHIKADTGEGTTETGNLAIHTDAHEPLRHAAYLPGYRCFEHLVGHHDPQTDIFCLGLILASMAMGLDLYDAEDLHQLLRVRTNPSQQYPRIHPTLGRLITEMTELDRSRRSQDLYDVITRLEHYRDYDPEKQTDLSQVAGWVHKELKERDAFILNRLRNRLFDLTRRNRLLYYKPNMRFVNLTVSSVPMVLHYQSIRPELLFTWNPGVAEQIIGMKEIVLNKYLRFEDHGYLPSSLDAVRVESQRNIQEYGFSQLRLVIAFLNWHNLKENPKERIQSPLLLVPVSLKKNKKVKEDHYVLKVLDNAAEVNPVLAGQLKDLYGIRLPDLVDLDEMSMEQFYRLLQAQIEEANQGIVLRYIDKPRIRLIHSEARQTVSNYRRKLRRMPGQEPGYRSIPYTYDPEHYKPMGLEIFRQRIEPRHSFLEFLVNTDLETPHRDHLTDPYDRPSDPQPRPSNPVRERDIYQITESESNPYSWDFDVCNMVLGNFNYKKMSLVQDYNVVIDRQLQHDTFDALFSREPRVFPEHPFDGNRPDDWYHVVTADPTQTKAILQSRAGYSYIIQGPPGTGKSQTITNLIADFVARGKSILFVCEKRAALDVVYHRLKQVGLEELCCYIHDSQGDKREFIRNLRSTYENFIEQKLDLTALKTRRESLLHSMNHHLDLVREFHERCLEEGKETGLTGRELIEQIIALRQHLVNLSARQEEALPSYKEWKDAGAVIAELEAVLEETGADAVFALHPFSRVQESIFLDDSPHKTLDEALQQALQALDEAETLLKACRLEPRQVQEAERLKNLVQFAVLLYPLARTGNMALADPDRPEAKELKEQFDLYQQQQEAYRLSQQENLHWKHKLPADSVGPALDLANKQEGAFFSMFNGSWRKLKHQLQDSYDFSAHNTGKPSRRHLLELLKNEYGSAAQLEQTRQQLQQRFKLDQNIDTARLSIDLLHGKKGHPELDYLLQHPDGAALVISLQALHQPLNRLETRLKRCLQDLPTGSLAETKDELLNIQLNADGLRDWLPALRSFTRLPGKIKATLRSLPLSMKQAEAAIAKKALHQLYQSHRGFANIDAQALEKAVLQLGEGYIALQQLNAQLIRAFVRQRFLQQLELAGRAASQLNEDQKKFKKTFTEGRKILENEFAKSMRYKSIRELSEKESGVVLKTIKPVWLMSPYSVSDSLPLDADLFDVVIFDEASQITLEEGVPAVYRSRQVIIVGDEKQMPPTDFFTSGLKHSDPDDLDKTNGEDEDWLADDADSLLAQGARKLESTLLSWHYRSHFETLISFSNHAFYEGELLTIPDKTIHHQEKAPIRVSGPADAAAQVNSLFDRSISFHLLTGSVYEKRTNPAEADYIAALVRELLLRGTPESIGIVAFSQEQQHAIESALDSLAGEDAHFAQLLEEAYNRTENDQYAGLIIKNLENIQGDERDIIIMSVCYGPDSRHRMLMNFGPINKKGGEKRLNVLFSRARRHMAVVSSIRYEQITNEYNEGANYLRRFLQYAEVISGGHMGVVRTILDGLVPHKTTGNVKTTPTIIREQLKEQLTALGYTVAGPIGQSDFKCSLAVKRRPEDSAYALAILIDDEGHYRNENLIEQYYQRPAILRNFGWKVIPVYAKDWLHQPQKVMEQIVKALKDEPGHPATAPASDGTIPHLPMSPESASAGPYDHLAFRRLVNQAGNAGSFWEAATDGNKLIIRWGRTGTRGQTRLKTFAEEESARKELDRQEKEQIEKGYRPSS</sequence>
<dbReference type="InterPro" id="IPR049809">
    <property type="entry name" value="YehF/YfeS-like_WGR"/>
</dbReference>
<keyword evidence="5" id="KW-1185">Reference proteome</keyword>
<feature type="coiled-coil region" evidence="1">
    <location>
        <begin position="1004"/>
        <end position="1031"/>
    </location>
</feature>
<dbReference type="Gene3D" id="2.20.140.10">
    <property type="entry name" value="WGR domain"/>
    <property type="match status" value="1"/>
</dbReference>
<dbReference type="CDD" id="cd07996">
    <property type="entry name" value="WGR_MMR_like"/>
    <property type="match status" value="1"/>
</dbReference>
<dbReference type="SUPFAM" id="SSF56112">
    <property type="entry name" value="Protein kinase-like (PK-like)"/>
    <property type="match status" value="1"/>
</dbReference>
<dbReference type="Pfam" id="PF13195">
    <property type="entry name" value="DUF4011"/>
    <property type="match status" value="1"/>
</dbReference>
<dbReference type="SUPFAM" id="SSF52540">
    <property type="entry name" value="P-loop containing nucleoside triphosphate hydrolases"/>
    <property type="match status" value="1"/>
</dbReference>
<dbReference type="InterPro" id="IPR041677">
    <property type="entry name" value="DNA2/NAM7_AAA_11"/>
</dbReference>
<dbReference type="EMBL" id="BMJC01000004">
    <property type="protein sequence ID" value="GGB11180.1"/>
    <property type="molecule type" value="Genomic_DNA"/>
</dbReference>
<dbReference type="Gene3D" id="3.40.50.300">
    <property type="entry name" value="P-loop containing nucleotide triphosphate hydrolases"/>
    <property type="match status" value="3"/>
</dbReference>
<feature type="compositionally biased region" description="Basic and acidic residues" evidence="2">
    <location>
        <begin position="1325"/>
        <end position="1337"/>
    </location>
</feature>
<dbReference type="InterPro" id="IPR041679">
    <property type="entry name" value="DNA2/NAM7-like_C"/>
</dbReference>
<dbReference type="InterPro" id="IPR045055">
    <property type="entry name" value="DNA2/NAM7-like"/>
</dbReference>
<feature type="compositionally biased region" description="Basic and acidic residues" evidence="2">
    <location>
        <begin position="1801"/>
        <end position="1828"/>
    </location>
</feature>
<dbReference type="InterPro" id="IPR025103">
    <property type="entry name" value="DUF4011"/>
</dbReference>
<dbReference type="InterPro" id="IPR008893">
    <property type="entry name" value="WGR_domain"/>
</dbReference>
<evidence type="ECO:0000313" key="5">
    <source>
        <dbReference type="Proteomes" id="UP000607559"/>
    </source>
</evidence>
<proteinExistence type="predicted"/>
<dbReference type="Pfam" id="PF18741">
    <property type="entry name" value="MTES_1575"/>
    <property type="match status" value="1"/>
</dbReference>
<dbReference type="Proteomes" id="UP000607559">
    <property type="component" value="Unassembled WGS sequence"/>
</dbReference>
<dbReference type="PANTHER" id="PTHR10887">
    <property type="entry name" value="DNA2/NAM7 HELICASE FAMILY"/>
    <property type="match status" value="1"/>
</dbReference>
<dbReference type="Pfam" id="PF13086">
    <property type="entry name" value="AAA_11"/>
    <property type="match status" value="2"/>
</dbReference>
<dbReference type="SUPFAM" id="SSF142921">
    <property type="entry name" value="WGR domain-like"/>
    <property type="match status" value="1"/>
</dbReference>
<dbReference type="Pfam" id="PF05406">
    <property type="entry name" value="WGR"/>
    <property type="match status" value="1"/>
</dbReference>
<evidence type="ECO:0000256" key="2">
    <source>
        <dbReference type="SAM" id="MobiDB-lite"/>
    </source>
</evidence>
<feature type="compositionally biased region" description="Basic and acidic residues" evidence="2">
    <location>
        <begin position="529"/>
        <end position="542"/>
    </location>
</feature>
<keyword evidence="4" id="KW-0067">ATP-binding</keyword>
<evidence type="ECO:0000256" key="1">
    <source>
        <dbReference type="SAM" id="Coils"/>
    </source>
</evidence>
<dbReference type="CDD" id="cd18808">
    <property type="entry name" value="SF1_C_Upf1"/>
    <property type="match status" value="1"/>
</dbReference>